<feature type="transmembrane region" description="Helical" evidence="14">
    <location>
        <begin position="12"/>
        <end position="34"/>
    </location>
</feature>
<reference evidence="15 16" key="1">
    <citation type="journal article" date="2001" name="Nucleic Acids Res.">
        <title>The complete genome sequence of the murine respiratory pathogen Mycoplasma pulmonis.</title>
        <authorList>
            <person name="Chambaud I."/>
            <person name="Heilig R."/>
            <person name="Ferris S."/>
            <person name="Barbe V."/>
            <person name="Samson D."/>
            <person name="Galisson F."/>
            <person name="Moszer I."/>
            <person name="Dybvig K."/>
            <person name="Wroblewski H."/>
            <person name="Viari A."/>
            <person name="Rocha E.P.C."/>
            <person name="Blanchard A."/>
        </authorList>
    </citation>
    <scope>NUCLEOTIDE SEQUENCE [LARGE SCALE GENOMIC DNA]</scope>
    <source>
        <strain evidence="15 16">UAB CTIP</strain>
    </source>
</reference>
<evidence type="ECO:0000313" key="15">
    <source>
        <dbReference type="EMBL" id="CAC13767.1"/>
    </source>
</evidence>
<feature type="transmembrane region" description="Helical" evidence="14">
    <location>
        <begin position="60"/>
        <end position="79"/>
    </location>
</feature>
<dbReference type="NCBIfam" id="NF006925">
    <property type="entry name" value="PRK09410.2-3"/>
    <property type="match status" value="1"/>
</dbReference>
<evidence type="ECO:0000256" key="1">
    <source>
        <dbReference type="ARBA" id="ARBA00004651"/>
    </source>
</evidence>
<evidence type="ECO:0000256" key="11">
    <source>
        <dbReference type="ARBA" id="ARBA00038218"/>
    </source>
</evidence>
<evidence type="ECO:0000256" key="3">
    <source>
        <dbReference type="ARBA" id="ARBA00022448"/>
    </source>
</evidence>
<comment type="subunit">
    <text evidence="2">Homodimer.</text>
</comment>
<feature type="transmembrane region" description="Helical" evidence="14">
    <location>
        <begin position="91"/>
        <end position="111"/>
    </location>
</feature>
<evidence type="ECO:0000256" key="10">
    <source>
        <dbReference type="ARBA" id="ARBA00037387"/>
    </source>
</evidence>
<evidence type="ECO:0000256" key="8">
    <source>
        <dbReference type="ARBA" id="ARBA00022989"/>
    </source>
</evidence>
<protein>
    <recommendedName>
        <fullName evidence="12">Ascorbate-specific PTS system EIIC component</fullName>
    </recommendedName>
    <alternativeName>
        <fullName evidence="13">Ascorbate-specific permease IIC component UlaA</fullName>
    </alternativeName>
</protein>
<feature type="transmembrane region" description="Helical" evidence="14">
    <location>
        <begin position="484"/>
        <end position="512"/>
    </location>
</feature>
<keyword evidence="8 14" id="KW-1133">Transmembrane helix</keyword>
<feature type="transmembrane region" description="Helical" evidence="14">
    <location>
        <begin position="455"/>
        <end position="478"/>
    </location>
</feature>
<dbReference type="STRING" id="272635.gene:17577201"/>
<feature type="transmembrane region" description="Helical" evidence="14">
    <location>
        <begin position="222"/>
        <end position="244"/>
    </location>
</feature>
<evidence type="ECO:0000256" key="2">
    <source>
        <dbReference type="ARBA" id="ARBA00011738"/>
    </source>
</evidence>
<keyword evidence="9 14" id="KW-0472">Membrane</keyword>
<dbReference type="GO" id="GO:0005886">
    <property type="term" value="C:plasma membrane"/>
    <property type="evidence" value="ECO:0007669"/>
    <property type="project" value="UniProtKB-SubCell"/>
</dbReference>
<dbReference type="AlphaFoldDB" id="Q98PX5"/>
<feature type="transmembrane region" description="Helical" evidence="14">
    <location>
        <begin position="305"/>
        <end position="326"/>
    </location>
</feature>
<keyword evidence="16" id="KW-1185">Reference proteome</keyword>
<dbReference type="Proteomes" id="UP000000528">
    <property type="component" value="Chromosome"/>
</dbReference>
<keyword evidence="6" id="KW-0598">Phosphotransferase system</keyword>
<dbReference type="GO" id="GO:0009401">
    <property type="term" value="P:phosphoenolpyruvate-dependent sugar phosphotransferase system"/>
    <property type="evidence" value="ECO:0007669"/>
    <property type="project" value="UniProtKB-KW"/>
</dbReference>
<evidence type="ECO:0000256" key="12">
    <source>
        <dbReference type="ARBA" id="ARBA00039702"/>
    </source>
</evidence>
<evidence type="ECO:0000256" key="13">
    <source>
        <dbReference type="ARBA" id="ARBA00042859"/>
    </source>
</evidence>
<dbReference type="eggNOG" id="COG3037">
    <property type="taxonomic scope" value="Bacteria"/>
</dbReference>
<accession>Q98PX5</accession>
<dbReference type="BioCyc" id="MPUL272635:G1GT6-604-MONOMER"/>
<dbReference type="InterPro" id="IPR004703">
    <property type="entry name" value="PTS_sugar-sp_permease"/>
</dbReference>
<comment type="similarity">
    <text evidence="11">Belongs to the UlaA family.</text>
</comment>
<dbReference type="PANTHER" id="PTHR33843:SF4">
    <property type="entry name" value="ASCORBATE-SPECIFIC PTS SYSTEM EIIC COMPONENT"/>
    <property type="match status" value="1"/>
</dbReference>
<evidence type="ECO:0000256" key="6">
    <source>
        <dbReference type="ARBA" id="ARBA00022683"/>
    </source>
</evidence>
<evidence type="ECO:0000256" key="9">
    <source>
        <dbReference type="ARBA" id="ARBA00023136"/>
    </source>
</evidence>
<dbReference type="PIR" id="B90586">
    <property type="entry name" value="B90586"/>
</dbReference>
<dbReference type="HOGENOM" id="CLU_031784_1_2_14"/>
<comment type="function">
    <text evidence="10">The phosphoenolpyruvate-dependent sugar phosphotransferase system (sugar PTS), a major carbohydrate active transport system, catalyzes the phosphorylation of incoming sugar substrates concomitantly with their translocation across the cell membrane. The enzyme II UlaABC PTS system is involved in ascorbate transport.</text>
</comment>
<dbReference type="PANTHER" id="PTHR33843">
    <property type="entry name" value="ASCORBATE-SPECIFIC PTS SYSTEM EIIC COMPONENT"/>
    <property type="match status" value="1"/>
</dbReference>
<gene>
    <name evidence="15" type="ordered locus">MYPU_5940</name>
</gene>
<name>Q98PX5_MYCPU</name>
<comment type="subcellular location">
    <subcellularLocation>
        <location evidence="1">Cell membrane</location>
        <topology evidence="1">Multi-pass membrane protein</topology>
    </subcellularLocation>
</comment>
<dbReference type="NCBIfam" id="NF006924">
    <property type="entry name" value="PRK09410.2-2"/>
    <property type="match status" value="1"/>
</dbReference>
<evidence type="ECO:0000256" key="14">
    <source>
        <dbReference type="SAM" id="Phobius"/>
    </source>
</evidence>
<sequence>MTQKLNKSKKIGFWVGVGIFVLINLIIIAITLGIRMSKEKPDTYGAASLFLLKNVYLDNFFGQPALLLGFLTLIGYLILGRGARDSIVGSLKTIIGVLLLNIGSGVLVSMARPVFNAISQIAGSSAKSSAQIVPLDPYFGLSSSQNFLQNFVVGNNYVTWVSYVFMIAFAINIILILLKRWTNVHSLMVTGHIMYQQSAIIVVVVYALLFRDVPLLSNNGGVSVGTQVGVVLISSLLLGAYWGVGSTATIKATDKVTQNAGFAVGHQQMLAISLSYKIGKYFGKEEETAENRKLPKYLSIFEDNIFTQTVLISILFIILILVIVFAGPAAGVTVVKNNTFQSIPNANPVINIDFKQWNVFSQAHYGVNIVFGSLKIVAGLVALMTGVRMFVTELQQAFQGVSEKIIPNSVVAVDVAATYGFSVNSVTYGFLAGTIAQFIGVGLVIGLSQIPGLPIFIPIPLFITLFFNSGSLGVFANASGGYKAAIIVPAIVGFLEIIVIAFGTAALSNAFAATNTQGINPVSIGYNGMADWNLFYGLLYILGGYNVYAGYIFAISFIFGLLFFGQIVDSGRQSQKTFFQKLLKLNPELIQQNS</sequence>
<proteinExistence type="inferred from homology"/>
<keyword evidence="3" id="KW-0813">Transport</keyword>
<feature type="transmembrane region" description="Helical" evidence="14">
    <location>
        <begin position="190"/>
        <end position="210"/>
    </location>
</feature>
<dbReference type="Pfam" id="PF03611">
    <property type="entry name" value="EIIC-GAT"/>
    <property type="match status" value="1"/>
</dbReference>
<feature type="transmembrane region" description="Helical" evidence="14">
    <location>
        <begin position="157"/>
        <end position="178"/>
    </location>
</feature>
<dbReference type="InterPro" id="IPR051562">
    <property type="entry name" value="Ascorbate-PTS_EIIC"/>
</dbReference>
<evidence type="ECO:0000313" key="16">
    <source>
        <dbReference type="Proteomes" id="UP000000528"/>
    </source>
</evidence>
<evidence type="ECO:0000256" key="4">
    <source>
        <dbReference type="ARBA" id="ARBA00022475"/>
    </source>
</evidence>
<keyword evidence="7 14" id="KW-0812">Transmembrane</keyword>
<feature type="transmembrane region" description="Helical" evidence="14">
    <location>
        <begin position="548"/>
        <end position="568"/>
    </location>
</feature>
<evidence type="ECO:0000256" key="7">
    <source>
        <dbReference type="ARBA" id="ARBA00022692"/>
    </source>
</evidence>
<evidence type="ECO:0000256" key="5">
    <source>
        <dbReference type="ARBA" id="ARBA00022597"/>
    </source>
</evidence>
<keyword evidence="5" id="KW-0762">Sugar transport</keyword>
<dbReference type="RefSeq" id="WP_010925395.1">
    <property type="nucleotide sequence ID" value="NC_002771.1"/>
</dbReference>
<dbReference type="KEGG" id="mpu:MYPU_5940"/>
<feature type="transmembrane region" description="Helical" evidence="14">
    <location>
        <begin position="365"/>
        <end position="384"/>
    </location>
</feature>
<feature type="transmembrane region" description="Helical" evidence="14">
    <location>
        <begin position="428"/>
        <end position="448"/>
    </location>
</feature>
<keyword evidence="4" id="KW-1003">Cell membrane</keyword>
<dbReference type="EMBL" id="AL445565">
    <property type="protein sequence ID" value="CAC13767.1"/>
    <property type="molecule type" value="Genomic_DNA"/>
</dbReference>
<organism evidence="16">
    <name type="scientific">Mycoplasmopsis pulmonis (strain UAB CTIP)</name>
    <name type="common">Mycoplasma pulmonis</name>
    <dbReference type="NCBI Taxonomy" id="272635"/>
    <lineage>
        <taxon>Bacteria</taxon>
        <taxon>Bacillati</taxon>
        <taxon>Mycoplasmatota</taxon>
        <taxon>Mycoplasmoidales</taxon>
        <taxon>Metamycoplasmataceae</taxon>
        <taxon>Mycoplasmopsis</taxon>
    </lineage>
</organism>